<proteinExistence type="predicted"/>
<organism evidence="2">
    <name type="scientific">viral metagenome</name>
    <dbReference type="NCBI Taxonomy" id="1070528"/>
    <lineage>
        <taxon>unclassified sequences</taxon>
        <taxon>metagenomes</taxon>
        <taxon>organismal metagenomes</taxon>
    </lineage>
</organism>
<evidence type="ECO:0000313" key="2">
    <source>
        <dbReference type="EMBL" id="QHT16723.1"/>
    </source>
</evidence>
<dbReference type="AlphaFoldDB" id="A0A6C0DJI3"/>
<protein>
    <recommendedName>
        <fullName evidence="1">Glycosyl transferase family 25 domain-containing protein</fullName>
    </recommendedName>
</protein>
<name>A0A6C0DJI3_9ZZZZ</name>
<dbReference type="EMBL" id="MN739626">
    <property type="protein sequence ID" value="QHT16723.1"/>
    <property type="molecule type" value="Genomic_DNA"/>
</dbReference>
<accession>A0A6C0DJI3</accession>
<sequence>MITKIIHMSSATERTHLVERIVKLTGAEIFEAIVVEGNGRSGCRQSHETIYKTIKEGESLLLFEDDCVINDESFLNFIEENKNDYDLIYLGVNHVFLDKDNKPNRSFGTHSMWVSYNALQIYLTHQTSITEVDNIWNQVEQKYNLKVLRAKPINKYTVQCQGLKSYITGRPRGKVNPISW</sequence>
<evidence type="ECO:0000259" key="1">
    <source>
        <dbReference type="Pfam" id="PF01755"/>
    </source>
</evidence>
<feature type="domain" description="Glycosyl transferase family 25" evidence="1">
    <location>
        <begin position="38"/>
        <end position="100"/>
    </location>
</feature>
<dbReference type="Pfam" id="PF01755">
    <property type="entry name" value="Glyco_transf_25"/>
    <property type="match status" value="1"/>
</dbReference>
<reference evidence="2" key="1">
    <citation type="journal article" date="2020" name="Nature">
        <title>Giant virus diversity and host interactions through global metagenomics.</title>
        <authorList>
            <person name="Schulz F."/>
            <person name="Roux S."/>
            <person name="Paez-Espino D."/>
            <person name="Jungbluth S."/>
            <person name="Walsh D.A."/>
            <person name="Denef V.J."/>
            <person name="McMahon K.D."/>
            <person name="Konstantinidis K.T."/>
            <person name="Eloe-Fadrosh E.A."/>
            <person name="Kyrpides N.C."/>
            <person name="Woyke T."/>
        </authorList>
    </citation>
    <scope>NUCLEOTIDE SEQUENCE</scope>
    <source>
        <strain evidence="2">GVMAG-M-3300023174-189</strain>
    </source>
</reference>
<dbReference type="InterPro" id="IPR002654">
    <property type="entry name" value="Glyco_trans_25"/>
</dbReference>